<feature type="compositionally biased region" description="Basic and acidic residues" evidence="2">
    <location>
        <begin position="350"/>
        <end position="362"/>
    </location>
</feature>
<keyword evidence="1" id="KW-0539">Nucleus</keyword>
<evidence type="ECO:0000256" key="2">
    <source>
        <dbReference type="SAM" id="MobiDB-lite"/>
    </source>
</evidence>
<reference evidence="5" key="1">
    <citation type="submission" date="2025-08" db="UniProtKB">
        <authorList>
            <consortium name="RefSeq"/>
        </authorList>
    </citation>
    <scope>IDENTIFICATION</scope>
</reference>
<dbReference type="GeneID" id="116224565"/>
<dbReference type="GO" id="GO:0003682">
    <property type="term" value="F:chromatin binding"/>
    <property type="evidence" value="ECO:0007669"/>
    <property type="project" value="TreeGrafter"/>
</dbReference>
<feature type="compositionally biased region" description="Basic and acidic residues" evidence="2">
    <location>
        <begin position="278"/>
        <end position="301"/>
    </location>
</feature>
<proteinExistence type="predicted"/>
<evidence type="ECO:0000259" key="3">
    <source>
        <dbReference type="PROSITE" id="PS51037"/>
    </source>
</evidence>
<dbReference type="FunFam" id="2.60.40.1970:FF:000003">
    <property type="entry name" value="MLLT1, super elongation complex subunit"/>
    <property type="match status" value="1"/>
</dbReference>
<protein>
    <submittedName>
        <fullName evidence="5">Protein AF-9-like</fullName>
    </submittedName>
</protein>
<feature type="region of interest" description="Disordered" evidence="2">
    <location>
        <begin position="183"/>
        <end position="378"/>
    </location>
</feature>
<dbReference type="Proteomes" id="UP000515152">
    <property type="component" value="Chromosome 18"/>
</dbReference>
<feature type="region of interest" description="Disordered" evidence="2">
    <location>
        <begin position="562"/>
        <end position="583"/>
    </location>
</feature>
<dbReference type="PANTHER" id="PTHR47827:SF5">
    <property type="entry name" value="PROTEIN AF-9"/>
    <property type="match status" value="1"/>
</dbReference>
<gene>
    <name evidence="5" type="primary">LOC116224565</name>
</gene>
<accession>A0A8M1KQY6</accession>
<dbReference type="KEGG" id="char:116224565"/>
<dbReference type="OrthoDB" id="10053467at2759"/>
<comment type="subcellular location">
    <subcellularLocation>
        <location evidence="1">Nucleus</location>
    </subcellularLocation>
</comment>
<evidence type="ECO:0000313" key="4">
    <source>
        <dbReference type="Proteomes" id="UP000515152"/>
    </source>
</evidence>
<name>A0A8M1KQY6_CLUHA</name>
<organism evidence="4 5">
    <name type="scientific">Clupea harengus</name>
    <name type="common">Atlantic herring</name>
    <dbReference type="NCBI Taxonomy" id="7950"/>
    <lineage>
        <taxon>Eukaryota</taxon>
        <taxon>Metazoa</taxon>
        <taxon>Chordata</taxon>
        <taxon>Craniata</taxon>
        <taxon>Vertebrata</taxon>
        <taxon>Euteleostomi</taxon>
        <taxon>Actinopterygii</taxon>
        <taxon>Neopterygii</taxon>
        <taxon>Teleostei</taxon>
        <taxon>Clupei</taxon>
        <taxon>Clupeiformes</taxon>
        <taxon>Clupeoidei</taxon>
        <taxon>Clupeidae</taxon>
        <taxon>Clupea</taxon>
    </lineage>
</organism>
<dbReference type="CDD" id="cd16906">
    <property type="entry name" value="YEATS_AF-9_like"/>
    <property type="match status" value="1"/>
</dbReference>
<feature type="compositionally biased region" description="Basic residues" evidence="2">
    <location>
        <begin position="574"/>
        <end position="583"/>
    </location>
</feature>
<dbReference type="PROSITE" id="PS51037">
    <property type="entry name" value="YEATS"/>
    <property type="match status" value="1"/>
</dbReference>
<sequence length="583" mass="64522">MAGLGAVQVKLELGHRAQVRKKPTAEGFTHDWMVFVRGPEQSNIQHFVEKVVFHLHESFPRPKRVCKEPPYKLEESGYAGFILPIEVYFRNKEEPKKVRFDYDLFLHLEGHPPVNHLRCEKLTFNNPTEEFRKKLLKAGGQRDPHKRGSEDSKVMVMQEGSTSLFGQHLKLPTLPSSSLTFTFPDLKKSKPFPGSKDGSRSSGTLTLSSSSSSTSSTKLAKPVKEHRDKPPRASKEPKSAFRELSRDTGKPSKDSTTTTSSSSSSKKPKDNQNQNQPLRDEQHPPKMGFKEPKGLVKEPRPEGGFGGVVKRPPGETVVGEDHVTKKRKKGFPSEGQGKPVLGSPQMLQHSHTDKKVPRDKSQIRPGKLTRGEGEAERRKAPMLPPFQELVDPNDSDMDDNASTKSEVSLGGLVLIAQLYRCTGLNHPLCAAVELGEFVAVVVLKGAESSVNSTLHRGQLYDRVTYRTGVNSTPHRGQLYTAQGSTLHRTGSTLHRTGVNSTPHRGQLYTAQGSTLHRTGVNSTPHRGQLYTAQGQLYTAQGQLYTAQGQLYTAQSTLHRTGVNSTPHSLDPRLNTHHHSLITL</sequence>
<evidence type="ECO:0000256" key="1">
    <source>
        <dbReference type="PROSITE-ProRule" id="PRU00376"/>
    </source>
</evidence>
<keyword evidence="4" id="KW-1185">Reference proteome</keyword>
<dbReference type="AlphaFoldDB" id="A0A8M1KQY6"/>
<dbReference type="Pfam" id="PF03366">
    <property type="entry name" value="YEATS"/>
    <property type="match status" value="1"/>
</dbReference>
<dbReference type="GO" id="GO:0045893">
    <property type="term" value="P:positive regulation of DNA-templated transcription"/>
    <property type="evidence" value="ECO:0007669"/>
    <property type="project" value="TreeGrafter"/>
</dbReference>
<feature type="compositionally biased region" description="Basic and acidic residues" evidence="2">
    <location>
        <begin position="369"/>
        <end position="378"/>
    </location>
</feature>
<feature type="compositionally biased region" description="Low complexity" evidence="2">
    <location>
        <begin position="200"/>
        <end position="217"/>
    </location>
</feature>
<dbReference type="InterPro" id="IPR055129">
    <property type="entry name" value="YEATS_dom"/>
</dbReference>
<dbReference type="RefSeq" id="XP_042566471.1">
    <property type="nucleotide sequence ID" value="XM_042710537.1"/>
</dbReference>
<dbReference type="InterPro" id="IPR052790">
    <property type="entry name" value="YEATS_domain"/>
</dbReference>
<feature type="compositionally biased region" description="Basic and acidic residues" evidence="2">
    <location>
        <begin position="222"/>
        <end position="253"/>
    </location>
</feature>
<evidence type="ECO:0000313" key="5">
    <source>
        <dbReference type="RefSeq" id="XP_042566471.1"/>
    </source>
</evidence>
<feature type="compositionally biased region" description="Low complexity" evidence="2">
    <location>
        <begin position="254"/>
        <end position="265"/>
    </location>
</feature>
<dbReference type="GO" id="GO:0008023">
    <property type="term" value="C:transcription elongation factor complex"/>
    <property type="evidence" value="ECO:0007669"/>
    <property type="project" value="TreeGrafter"/>
</dbReference>
<dbReference type="PANTHER" id="PTHR47827">
    <property type="entry name" value="AHD DOMAIN-CONTAINING PROTEIN"/>
    <property type="match status" value="1"/>
</dbReference>
<feature type="domain" description="YEATS" evidence="3">
    <location>
        <begin position="1"/>
        <end position="138"/>
    </location>
</feature>